<dbReference type="GO" id="GO:1990316">
    <property type="term" value="C:Atg1/ULK1 kinase complex"/>
    <property type="evidence" value="ECO:0007669"/>
    <property type="project" value="TreeGrafter"/>
</dbReference>
<gene>
    <name evidence="7" type="primary">107363075</name>
</gene>
<dbReference type="KEGG" id="tut:107363075"/>
<dbReference type="GO" id="GO:0019901">
    <property type="term" value="F:protein kinase binding"/>
    <property type="evidence" value="ECO:0007669"/>
    <property type="project" value="TreeGrafter"/>
</dbReference>
<evidence type="ECO:0000259" key="6">
    <source>
        <dbReference type="PROSITE" id="PS50053"/>
    </source>
</evidence>
<dbReference type="GO" id="GO:0000045">
    <property type="term" value="P:autophagosome assembly"/>
    <property type="evidence" value="ECO:0007669"/>
    <property type="project" value="InterPro"/>
</dbReference>
<dbReference type="Gene3D" id="3.10.20.90">
    <property type="entry name" value="Phosphatidylinositol 3-kinase Catalytic Subunit, Chain A, domain 1"/>
    <property type="match status" value="1"/>
</dbReference>
<keyword evidence="4" id="KW-0175">Coiled coil</keyword>
<evidence type="ECO:0000256" key="1">
    <source>
        <dbReference type="ARBA" id="ARBA00022448"/>
    </source>
</evidence>
<keyword evidence="2" id="KW-0653">Protein transport</keyword>
<keyword evidence="3" id="KW-0072">Autophagy</keyword>
<dbReference type="STRING" id="32264.T1KEB9"/>
<dbReference type="GO" id="GO:0061723">
    <property type="term" value="P:glycophagy"/>
    <property type="evidence" value="ECO:0007669"/>
    <property type="project" value="TreeGrafter"/>
</dbReference>
<dbReference type="eggNOG" id="KOG4572">
    <property type="taxonomic scope" value="Eukaryota"/>
</dbReference>
<dbReference type="InterPro" id="IPR019460">
    <property type="entry name" value="Atg11_C"/>
</dbReference>
<protein>
    <recommendedName>
        <fullName evidence="6">Ubiquitin-like domain-containing protein</fullName>
    </recommendedName>
</protein>
<evidence type="ECO:0000256" key="3">
    <source>
        <dbReference type="ARBA" id="ARBA00023006"/>
    </source>
</evidence>
<evidence type="ECO:0000313" key="7">
    <source>
        <dbReference type="EnsemblMetazoa" id="tetur09g06020.1"/>
    </source>
</evidence>
<evidence type="ECO:0000313" key="8">
    <source>
        <dbReference type="Proteomes" id="UP000015104"/>
    </source>
</evidence>
<organism evidence="7 8">
    <name type="scientific">Tetranychus urticae</name>
    <name type="common">Two-spotted spider mite</name>
    <dbReference type="NCBI Taxonomy" id="32264"/>
    <lineage>
        <taxon>Eukaryota</taxon>
        <taxon>Metazoa</taxon>
        <taxon>Ecdysozoa</taxon>
        <taxon>Arthropoda</taxon>
        <taxon>Chelicerata</taxon>
        <taxon>Arachnida</taxon>
        <taxon>Acari</taxon>
        <taxon>Acariformes</taxon>
        <taxon>Trombidiformes</taxon>
        <taxon>Prostigmata</taxon>
        <taxon>Eleutherengona</taxon>
        <taxon>Raphignathae</taxon>
        <taxon>Tetranychoidea</taxon>
        <taxon>Tetranychidae</taxon>
        <taxon>Tetranychus</taxon>
    </lineage>
</organism>
<dbReference type="Pfam" id="PF00240">
    <property type="entry name" value="ubiquitin"/>
    <property type="match status" value="1"/>
</dbReference>
<feature type="region of interest" description="Disordered" evidence="5">
    <location>
        <begin position="754"/>
        <end position="777"/>
    </location>
</feature>
<dbReference type="GO" id="GO:0000422">
    <property type="term" value="P:autophagy of mitochondrion"/>
    <property type="evidence" value="ECO:0007669"/>
    <property type="project" value="TreeGrafter"/>
</dbReference>
<dbReference type="InterPro" id="IPR029071">
    <property type="entry name" value="Ubiquitin-like_domsf"/>
</dbReference>
<accession>T1KEB9</accession>
<dbReference type="GO" id="GO:0034517">
    <property type="term" value="P:ribophagy"/>
    <property type="evidence" value="ECO:0007669"/>
    <property type="project" value="TreeGrafter"/>
</dbReference>
<dbReference type="EMBL" id="CAEY01002034">
    <property type="status" value="NOT_ANNOTATED_CDS"/>
    <property type="molecule type" value="Genomic_DNA"/>
</dbReference>
<feature type="compositionally biased region" description="Basic and acidic residues" evidence="5">
    <location>
        <begin position="756"/>
        <end position="777"/>
    </location>
</feature>
<dbReference type="HOGENOM" id="CLU_360304_0_0_1"/>
<reference evidence="8" key="1">
    <citation type="submission" date="2011-08" db="EMBL/GenBank/DDBJ databases">
        <authorList>
            <person name="Rombauts S."/>
        </authorList>
    </citation>
    <scope>NUCLEOTIDE SEQUENCE</scope>
    <source>
        <strain evidence="8">London</strain>
    </source>
</reference>
<sequence length="777" mass="88816">MFLYIFQVDTGSTFTLDLNLSTETVKVLKENIYNRTGIPADKQALLLSGGETLFEDAKVSSYRSAGTETNPIFLFNKEVVEHDNPPSPVVNNINDADMKVRIKSCFNMEPSINTVTSRAELAQQLYVIAQAHLQCCEKLIQDQHLQHQGWAAVLANIEDLWKVVLNKLEMLDTEYAKFKEREQVYDQSIDRLETDLEILTRMPLLPSLIEPSLQDKGKDLSLADWIGFKWSNLKDVHTMANSVLEFQHKSHDEFMAGIDHDKKTVLNGINSKEIREISGLQNRLQMLNGFLSKAKKLTAELNEFAQAFHHNQIRANVVRDNSILPDLCKTHETQLRVVSDKYNELCDIRDRCIAAKREFCGVIHRRLQWATHISRLISGLSHKQTLWVNSLNRMEKFINVFDQIHRTPMLYLSYVAEIYRRRFTSQRFLSWAKNVAIQSRAFYEKEMETRNEFESKISQHFLKSLFSGINDRPPQFATQEPEPFDDKLPEVTQCDIQKLVDLFPQYRSLLDVAIPEAVSPVPSEKPPSEPIKSIKRRIVQLPPKKVEQPEQPEQSDQDKISYFSCDVGDLVLLTFSAVHNCYVAFSNAFNPHFLHHECHEALGFLIGEGKEVPAYGFGVVTEKVLCQASKAQNRYNVPMNTRFYRFKAKAWNKASLSRRPNIPLIPAPIPIRNRSSAGSPMASSSIEQALQTSLLPTEFHTTSHTPISYLSPCMATLDVIKLAKEETKEELVKVEEPMEESKLSNKLTVHVNESMEGMKVDSLKNSKDETKVEIDSD</sequence>
<evidence type="ECO:0000256" key="4">
    <source>
        <dbReference type="ARBA" id="ARBA00023054"/>
    </source>
</evidence>
<dbReference type="SMART" id="SM00213">
    <property type="entry name" value="UBQ"/>
    <property type="match status" value="1"/>
</dbReference>
<dbReference type="GO" id="GO:0034727">
    <property type="term" value="P:piecemeal microautophagy of the nucleus"/>
    <property type="evidence" value="ECO:0007669"/>
    <property type="project" value="TreeGrafter"/>
</dbReference>
<keyword evidence="1" id="KW-0813">Transport</keyword>
<name>T1KEB9_TETUR</name>
<dbReference type="AlphaFoldDB" id="T1KEB9"/>
<dbReference type="InterPro" id="IPR000626">
    <property type="entry name" value="Ubiquitin-like_dom"/>
</dbReference>
<dbReference type="PANTHER" id="PTHR13222">
    <property type="entry name" value="RB1-INDUCIBLE COILED-COIL"/>
    <property type="match status" value="1"/>
</dbReference>
<dbReference type="Pfam" id="PF04108">
    <property type="entry name" value="ATG17_like"/>
    <property type="match status" value="1"/>
</dbReference>
<evidence type="ECO:0000256" key="5">
    <source>
        <dbReference type="SAM" id="MobiDB-lite"/>
    </source>
</evidence>
<dbReference type="PANTHER" id="PTHR13222:SF1">
    <property type="entry name" value="RB1-INDUCIBLE COILED-COIL PROTEIN 1"/>
    <property type="match status" value="1"/>
</dbReference>
<dbReference type="InterPro" id="IPR040040">
    <property type="entry name" value="ATG11"/>
</dbReference>
<dbReference type="GO" id="GO:0060090">
    <property type="term" value="F:molecular adaptor activity"/>
    <property type="evidence" value="ECO:0007669"/>
    <property type="project" value="TreeGrafter"/>
</dbReference>
<dbReference type="OMA" id="WATHISR"/>
<dbReference type="GO" id="GO:0015031">
    <property type="term" value="P:protein transport"/>
    <property type="evidence" value="ECO:0007669"/>
    <property type="project" value="UniProtKB-KW"/>
</dbReference>
<keyword evidence="8" id="KW-1185">Reference proteome</keyword>
<dbReference type="CDD" id="cd17060">
    <property type="entry name" value="Ubl_RB1CC1"/>
    <property type="match status" value="1"/>
</dbReference>
<dbReference type="InterPro" id="IPR045326">
    <property type="entry name" value="ATG17-like_dom"/>
</dbReference>
<dbReference type="GO" id="GO:0061709">
    <property type="term" value="P:reticulophagy"/>
    <property type="evidence" value="ECO:0007669"/>
    <property type="project" value="TreeGrafter"/>
</dbReference>
<dbReference type="Proteomes" id="UP000015104">
    <property type="component" value="Unassembled WGS sequence"/>
</dbReference>
<dbReference type="SUPFAM" id="SSF54236">
    <property type="entry name" value="Ubiquitin-like"/>
    <property type="match status" value="1"/>
</dbReference>
<feature type="domain" description="Ubiquitin-like" evidence="6">
    <location>
        <begin position="22"/>
        <end position="62"/>
    </location>
</feature>
<proteinExistence type="predicted"/>
<dbReference type="EnsemblMetazoa" id="tetur09g06020.1">
    <property type="protein sequence ID" value="tetur09g06020.1"/>
    <property type="gene ID" value="tetur09g06020"/>
</dbReference>
<evidence type="ECO:0000256" key="2">
    <source>
        <dbReference type="ARBA" id="ARBA00022927"/>
    </source>
</evidence>
<dbReference type="PROSITE" id="PS50053">
    <property type="entry name" value="UBIQUITIN_2"/>
    <property type="match status" value="1"/>
</dbReference>
<dbReference type="GO" id="GO:0034045">
    <property type="term" value="C:phagophore assembly site membrane"/>
    <property type="evidence" value="ECO:0007669"/>
    <property type="project" value="TreeGrafter"/>
</dbReference>
<dbReference type="OrthoDB" id="6435430at2759"/>
<reference evidence="7" key="2">
    <citation type="submission" date="2015-06" db="UniProtKB">
        <authorList>
            <consortium name="EnsemblMetazoa"/>
        </authorList>
    </citation>
    <scope>IDENTIFICATION</scope>
</reference>
<dbReference type="Pfam" id="PF10377">
    <property type="entry name" value="ATG11"/>
    <property type="match status" value="1"/>
</dbReference>